<protein>
    <submittedName>
        <fullName evidence="1">Uncharacterized protein</fullName>
    </submittedName>
</protein>
<dbReference type="EMBL" id="CP047260">
    <property type="protein sequence ID" value="QHE99003.1"/>
    <property type="molecule type" value="Genomic_DNA"/>
</dbReference>
<name>A0A8T8C6X2_PSEYM</name>
<dbReference type="Proteomes" id="UP000003811">
    <property type="component" value="Chromosome"/>
</dbReference>
<sequence>MVDTKNGYFLIDDGFVIQPHLTRLELEKGLGVHVETSVDGDWSSCVSGPHIVVGQKANMQFDLYRERLIGFKFTVVSSMTSDLTALRALHDQILRDLLGEPDKENENMISYDFFWGVITSYLDPRGGSCCIGVRWS</sequence>
<dbReference type="RefSeq" id="WP_138936817.1">
    <property type="nucleotide sequence ID" value="NZ_CP047260.1"/>
</dbReference>
<evidence type="ECO:0000313" key="1">
    <source>
        <dbReference type="EMBL" id="QHE99003.1"/>
    </source>
</evidence>
<gene>
    <name evidence="1" type="ORF">PMA4326_021980</name>
</gene>
<organism evidence="1 2">
    <name type="scientific">Pseudomonas syringae pv. maculicola str. ES4326</name>
    <dbReference type="NCBI Taxonomy" id="629265"/>
    <lineage>
        <taxon>Bacteria</taxon>
        <taxon>Pseudomonadati</taxon>
        <taxon>Pseudomonadota</taxon>
        <taxon>Gammaproteobacteria</taxon>
        <taxon>Pseudomonadales</taxon>
        <taxon>Pseudomonadaceae</taxon>
        <taxon>Pseudomonas</taxon>
    </lineage>
</organism>
<accession>A0A8T8C6X2</accession>
<proteinExistence type="predicted"/>
<dbReference type="GeneID" id="64467610"/>
<dbReference type="AlphaFoldDB" id="A0A8T8C6X2"/>
<reference evidence="1 2" key="1">
    <citation type="journal article" date="2011" name="PLoS Pathog.">
        <title>Dynamic evolution of pathogenicity revealed by sequencing and comparative genomics of 19 Pseudomonas syringae isolates.</title>
        <authorList>
            <person name="Baltrus D.A."/>
            <person name="Nishimura M.T."/>
            <person name="Romanchuk A."/>
            <person name="Chang J.H."/>
            <person name="Mukhtar M.S."/>
            <person name="Cherkis K."/>
            <person name="Roach J."/>
            <person name="Grant S.R."/>
            <person name="Jones C.D."/>
            <person name="Dangl J.L."/>
        </authorList>
    </citation>
    <scope>NUCLEOTIDE SEQUENCE [LARGE SCALE GENOMIC DNA]</scope>
    <source>
        <strain evidence="1 2">ES4326</strain>
    </source>
</reference>
<evidence type="ECO:0000313" key="2">
    <source>
        <dbReference type="Proteomes" id="UP000003811"/>
    </source>
</evidence>